<protein>
    <submittedName>
        <fullName evidence="2">Uncharacterized protein</fullName>
    </submittedName>
</protein>
<keyword evidence="3" id="KW-1185">Reference proteome</keyword>
<dbReference type="OrthoDB" id="10578068at2759"/>
<evidence type="ECO:0000256" key="1">
    <source>
        <dbReference type="SAM" id="MobiDB-lite"/>
    </source>
</evidence>
<evidence type="ECO:0000313" key="3">
    <source>
        <dbReference type="Proteomes" id="UP000190648"/>
    </source>
</evidence>
<dbReference type="EMBL" id="LSYS01001700">
    <property type="protein sequence ID" value="OPJ87291.1"/>
    <property type="molecule type" value="Genomic_DNA"/>
</dbReference>
<comment type="caution">
    <text evidence="2">The sequence shown here is derived from an EMBL/GenBank/DDBJ whole genome shotgun (WGS) entry which is preliminary data.</text>
</comment>
<accession>A0A1V4KS85</accession>
<gene>
    <name evidence="2" type="ORF">AV530_000792</name>
</gene>
<sequence>MKPWQNKPVALGSKTQQPDGLRSLNIAKETGLNHQNLRVTKNLMAEARFVADGLAKVPPHRTLFILCNELWKVTPKPPCGIMDGEASWRRKDA</sequence>
<feature type="region of interest" description="Disordered" evidence="1">
    <location>
        <begin position="1"/>
        <end position="20"/>
    </location>
</feature>
<organism evidence="2 3">
    <name type="scientific">Patagioenas fasciata monilis</name>
    <dbReference type="NCBI Taxonomy" id="372326"/>
    <lineage>
        <taxon>Eukaryota</taxon>
        <taxon>Metazoa</taxon>
        <taxon>Chordata</taxon>
        <taxon>Craniata</taxon>
        <taxon>Vertebrata</taxon>
        <taxon>Euteleostomi</taxon>
        <taxon>Archelosauria</taxon>
        <taxon>Archosauria</taxon>
        <taxon>Dinosauria</taxon>
        <taxon>Saurischia</taxon>
        <taxon>Theropoda</taxon>
        <taxon>Coelurosauria</taxon>
        <taxon>Aves</taxon>
        <taxon>Neognathae</taxon>
        <taxon>Neoaves</taxon>
        <taxon>Columbimorphae</taxon>
        <taxon>Columbiformes</taxon>
        <taxon>Columbidae</taxon>
        <taxon>Patagioenas</taxon>
    </lineage>
</organism>
<reference evidence="2 3" key="1">
    <citation type="submission" date="2016-02" db="EMBL/GenBank/DDBJ databases">
        <title>Band-tailed pigeon sequencing and assembly.</title>
        <authorList>
            <person name="Soares A.E."/>
            <person name="Novak B.J."/>
            <person name="Rice E.S."/>
            <person name="O'Connell B."/>
            <person name="Chang D."/>
            <person name="Weber S."/>
            <person name="Shapiro B."/>
        </authorList>
    </citation>
    <scope>NUCLEOTIDE SEQUENCE [LARGE SCALE GENOMIC DNA]</scope>
    <source>
        <strain evidence="2">BTP2013</strain>
        <tissue evidence="2">Blood</tissue>
    </source>
</reference>
<dbReference type="Proteomes" id="UP000190648">
    <property type="component" value="Unassembled WGS sequence"/>
</dbReference>
<evidence type="ECO:0000313" key="2">
    <source>
        <dbReference type="EMBL" id="OPJ87291.1"/>
    </source>
</evidence>
<dbReference type="AlphaFoldDB" id="A0A1V4KS85"/>
<name>A0A1V4KS85_PATFA</name>
<proteinExistence type="predicted"/>